<accession>A0ABW3EDZ6</accession>
<dbReference type="EMBL" id="JBHTIO010000055">
    <property type="protein sequence ID" value="MFD0898549.1"/>
    <property type="molecule type" value="Genomic_DNA"/>
</dbReference>
<dbReference type="PANTHER" id="PTHR11365:SF23">
    <property type="entry name" value="HYPOTHETICAL 5-OXOPROLINASE (EUROFUNG)-RELATED"/>
    <property type="match status" value="1"/>
</dbReference>
<name>A0ABW3EDZ6_9LACO</name>
<dbReference type="Proteomes" id="UP001597104">
    <property type="component" value="Unassembled WGS sequence"/>
</dbReference>
<gene>
    <name evidence="2" type="ORF">ACFQZ7_12575</name>
</gene>
<evidence type="ECO:0000313" key="2">
    <source>
        <dbReference type="EMBL" id="MFD0898549.1"/>
    </source>
</evidence>
<protein>
    <submittedName>
        <fullName evidence="2">Hydantoinase B/oxoprolinase family protein</fullName>
    </submittedName>
</protein>
<dbReference type="InterPro" id="IPR003692">
    <property type="entry name" value="Hydantoinase_B"/>
</dbReference>
<reference evidence="3" key="1">
    <citation type="journal article" date="2019" name="Int. J. Syst. Evol. Microbiol.">
        <title>The Global Catalogue of Microorganisms (GCM) 10K type strain sequencing project: providing services to taxonomists for standard genome sequencing and annotation.</title>
        <authorList>
            <consortium name="The Broad Institute Genomics Platform"/>
            <consortium name="The Broad Institute Genome Sequencing Center for Infectious Disease"/>
            <person name="Wu L."/>
            <person name="Ma J."/>
        </authorList>
    </citation>
    <scope>NUCLEOTIDE SEQUENCE [LARGE SCALE GENOMIC DNA]</scope>
    <source>
        <strain evidence="3">CCM 8925</strain>
    </source>
</reference>
<dbReference type="InterPro" id="IPR045079">
    <property type="entry name" value="Oxoprolinase-like"/>
</dbReference>
<organism evidence="2 3">
    <name type="scientific">Loigolactobacillus binensis</name>
    <dbReference type="NCBI Taxonomy" id="2559922"/>
    <lineage>
        <taxon>Bacteria</taxon>
        <taxon>Bacillati</taxon>
        <taxon>Bacillota</taxon>
        <taxon>Bacilli</taxon>
        <taxon>Lactobacillales</taxon>
        <taxon>Lactobacillaceae</taxon>
        <taxon>Loigolactobacillus</taxon>
    </lineage>
</organism>
<dbReference type="RefSeq" id="WP_137636864.1">
    <property type="nucleotide sequence ID" value="NZ_BJDN01000003.1"/>
</dbReference>
<feature type="domain" description="Hydantoinase B/oxoprolinase" evidence="1">
    <location>
        <begin position="5"/>
        <end position="531"/>
    </location>
</feature>
<evidence type="ECO:0000313" key="3">
    <source>
        <dbReference type="Proteomes" id="UP001597104"/>
    </source>
</evidence>
<keyword evidence="3" id="KW-1185">Reference proteome</keyword>
<dbReference type="PANTHER" id="PTHR11365">
    <property type="entry name" value="5-OXOPROLINASE RELATED"/>
    <property type="match status" value="1"/>
</dbReference>
<dbReference type="Pfam" id="PF02538">
    <property type="entry name" value="Hydantoinase_B"/>
    <property type="match status" value="1"/>
</dbReference>
<proteinExistence type="predicted"/>
<evidence type="ECO:0000259" key="1">
    <source>
        <dbReference type="Pfam" id="PF02538"/>
    </source>
</evidence>
<comment type="caution">
    <text evidence="2">The sequence shown here is derived from an EMBL/GenBank/DDBJ whole genome shotgun (WGS) entry which is preliminary data.</text>
</comment>
<sequence>MAVNDAAQLEILRNYFNSAVTNMGNVIERTAFSTYVRESADFATALASPTGEFYSYPTTVGVTIFLGLSLERAIKEVGKIEEGDIIITNDPYRSNGLATHLVDINVFKPIFYHHQLVSYSWTFVNVSDVGGSVPSSLSPNLTSIFQEGFRIPPMKLYHKGVPDQNVLKLLAANTRTPRLNLGDIDAMVSAVNTGEKLLLNIIDKFGEVSVLQGMNDLMNQAENRSKSVISEINDGVYEFSDYIGDDFESNVPVRLAVTTTIHEGKIDLDFSNCDPQVKTAFNIMTNGEKNSFLLQGLINFIISKDPYIPINGGIMRPITVNMPKGTLVNPNFPAPVGIRHTIAMRMYNVILGSLLEAGVKAIPAAGAGQAAIVVLHNNSTSSTRKNKMAVVEPIGGGGGATSISDGIDGIDHASGFLKNTPIEVLEQNMDILVHEYEYIENTAGVGQYRGGNAISLKFEIVQPAAVITARGIDRMKFQPWGVFGGHAGQIGKLFLNENGQNKRIEKISVLPVKQGNIISVVSPSGGGYGNPYRRAINEVLADVANDLLTVNNAREWYGVVIEKQASGYEIDVDETKKIRNKIILDDSDIIWEFGQYRDQYEKRWTSSISSYTAVALRTRVPVELISDIKHEMHNFFQNQKNPLSIDSIDKYLANKGF</sequence>